<dbReference type="VEuPathDB" id="AmoebaDB:NfTy_015340"/>
<feature type="region of interest" description="Disordered" evidence="3">
    <location>
        <begin position="170"/>
        <end position="327"/>
    </location>
</feature>
<dbReference type="RefSeq" id="XP_044567602.1">
    <property type="nucleotide sequence ID" value="XM_044701212.1"/>
</dbReference>
<feature type="compositionally biased region" description="Low complexity" evidence="3">
    <location>
        <begin position="197"/>
        <end position="220"/>
    </location>
</feature>
<reference evidence="5 6" key="1">
    <citation type="journal article" date="2019" name="Sci. Rep.">
        <title>Nanopore sequencing improves the draft genome of the human pathogenic amoeba Naegleria fowleri.</title>
        <authorList>
            <person name="Liechti N."/>
            <person name="Schurch N."/>
            <person name="Bruggmann R."/>
            <person name="Wittwer M."/>
        </authorList>
    </citation>
    <scope>NUCLEOTIDE SEQUENCE [LARGE SCALE GENOMIC DNA]</scope>
    <source>
        <strain evidence="5 6">ATCC 30894</strain>
    </source>
</reference>
<feature type="compositionally biased region" description="Basic and acidic residues" evidence="3">
    <location>
        <begin position="221"/>
        <end position="231"/>
    </location>
</feature>
<sequence>MSIANVVDQEDMLDIYDDVLSASVVASTTSDAHPSSSSSNNNNNNMGSTTSTSIVGNFDGGLDQINSQINDRLNDSTYEDDSNATPSIKISNLQWWTTDVFMENILQKFGMIKTLKFEEEKNNGKSKGILNCEFDDKFQAMKAKETLNGMNIHDNVIQVEYISKIPTSRYSVNTQQQNRRQDYNSGDTNDMDDHEFSGSSSHSSMMNNVNNQQQQQQQDHYSSRDYDDRQGTSKGYYTSGGGIQSSSSGSRGSSSSERSSYRGSDSRGGGGSDYYRSSSSSSSYPDKKRDRKNYETHTSDGGRRDRYDSHGSRSQKSPRRYGKSSYY</sequence>
<proteinExistence type="inferred from homology"/>
<dbReference type="PANTHER" id="PTHR23204">
    <property type="entry name" value="CLEAVAGE AND POLYADENYLATION SPECIFIC FACTOR"/>
    <property type="match status" value="1"/>
</dbReference>
<evidence type="ECO:0000256" key="1">
    <source>
        <dbReference type="ARBA" id="ARBA00006265"/>
    </source>
</evidence>
<dbReference type="VEuPathDB" id="AmoebaDB:NF0025240"/>
<accession>A0A6A5CCB1</accession>
<dbReference type="GeneID" id="68118083"/>
<dbReference type="Proteomes" id="UP000444721">
    <property type="component" value="Unassembled WGS sequence"/>
</dbReference>
<keyword evidence="2" id="KW-0694">RNA-binding</keyword>
<protein>
    <recommendedName>
        <fullName evidence="4">RRM domain-containing protein</fullName>
    </recommendedName>
</protein>
<dbReference type="VEuPathDB" id="AmoebaDB:FDP41_010868"/>
<dbReference type="OrthoDB" id="439808at2759"/>
<name>A0A6A5CCB1_NAEFO</name>
<comment type="similarity">
    <text evidence="1">Belongs to the RRM CPSF6/7 family.</text>
</comment>
<dbReference type="InterPro" id="IPR034772">
    <property type="entry name" value="CPSF6/7"/>
</dbReference>
<dbReference type="GO" id="GO:0003723">
    <property type="term" value="F:RNA binding"/>
    <property type="evidence" value="ECO:0007669"/>
    <property type="project" value="UniProtKB-UniRule"/>
</dbReference>
<feature type="compositionally biased region" description="Low complexity" evidence="3">
    <location>
        <begin position="244"/>
        <end position="263"/>
    </location>
</feature>
<dbReference type="SUPFAM" id="SSF54928">
    <property type="entry name" value="RNA-binding domain, RBD"/>
    <property type="match status" value="1"/>
</dbReference>
<dbReference type="GO" id="GO:0006397">
    <property type="term" value="P:mRNA processing"/>
    <property type="evidence" value="ECO:0007669"/>
    <property type="project" value="UniProtKB-KW"/>
</dbReference>
<evidence type="ECO:0000313" key="5">
    <source>
        <dbReference type="EMBL" id="KAF0982889.1"/>
    </source>
</evidence>
<dbReference type="InterPro" id="IPR000504">
    <property type="entry name" value="RRM_dom"/>
</dbReference>
<organism evidence="5 6">
    <name type="scientific">Naegleria fowleri</name>
    <name type="common">Brain eating amoeba</name>
    <dbReference type="NCBI Taxonomy" id="5763"/>
    <lineage>
        <taxon>Eukaryota</taxon>
        <taxon>Discoba</taxon>
        <taxon>Heterolobosea</taxon>
        <taxon>Tetramitia</taxon>
        <taxon>Eutetramitia</taxon>
        <taxon>Vahlkampfiidae</taxon>
        <taxon>Naegleria</taxon>
    </lineage>
</organism>
<dbReference type="InterPro" id="IPR012677">
    <property type="entry name" value="Nucleotide-bd_a/b_plait_sf"/>
</dbReference>
<evidence type="ECO:0000256" key="2">
    <source>
        <dbReference type="PROSITE-ProRule" id="PRU00176"/>
    </source>
</evidence>
<comment type="caution">
    <text evidence="5">The sequence shown here is derived from an EMBL/GenBank/DDBJ whole genome shotgun (WGS) entry which is preliminary data.</text>
</comment>
<evidence type="ECO:0000259" key="4">
    <source>
        <dbReference type="PROSITE" id="PS50102"/>
    </source>
</evidence>
<dbReference type="OMA" id="YQTEREM"/>
<dbReference type="Gene3D" id="3.30.70.330">
    <property type="match status" value="1"/>
</dbReference>
<dbReference type="GO" id="GO:0005634">
    <property type="term" value="C:nucleus"/>
    <property type="evidence" value="ECO:0007669"/>
    <property type="project" value="UniProtKB-SubCell"/>
</dbReference>
<dbReference type="Pfam" id="PF00076">
    <property type="entry name" value="RRM_1"/>
    <property type="match status" value="1"/>
</dbReference>
<feature type="region of interest" description="Disordered" evidence="3">
    <location>
        <begin position="29"/>
        <end position="53"/>
    </location>
</feature>
<dbReference type="EMBL" id="VFQX01000007">
    <property type="protein sequence ID" value="KAF0982889.1"/>
    <property type="molecule type" value="Genomic_DNA"/>
</dbReference>
<dbReference type="InterPro" id="IPR035979">
    <property type="entry name" value="RBD_domain_sf"/>
</dbReference>
<feature type="domain" description="RRM" evidence="4">
    <location>
        <begin position="86"/>
        <end position="164"/>
    </location>
</feature>
<keyword evidence="6" id="KW-1185">Reference proteome</keyword>
<feature type="compositionally biased region" description="Polar residues" evidence="3">
    <location>
        <begin position="170"/>
        <end position="188"/>
    </location>
</feature>
<feature type="compositionally biased region" description="Basic and acidic residues" evidence="3">
    <location>
        <begin position="285"/>
        <end position="311"/>
    </location>
</feature>
<feature type="compositionally biased region" description="Low complexity" evidence="3">
    <location>
        <begin position="273"/>
        <end position="284"/>
    </location>
</feature>
<evidence type="ECO:0000256" key="3">
    <source>
        <dbReference type="SAM" id="MobiDB-lite"/>
    </source>
</evidence>
<evidence type="ECO:0000313" key="6">
    <source>
        <dbReference type="Proteomes" id="UP000444721"/>
    </source>
</evidence>
<dbReference type="SMART" id="SM00360">
    <property type="entry name" value="RRM"/>
    <property type="match status" value="1"/>
</dbReference>
<gene>
    <name evidence="5" type="ORF">FDP41_010868</name>
</gene>
<dbReference type="AlphaFoldDB" id="A0A6A5CCB1"/>
<dbReference type="PROSITE" id="PS50102">
    <property type="entry name" value="RRM"/>
    <property type="match status" value="1"/>
</dbReference>
<feature type="compositionally biased region" description="Basic residues" evidence="3">
    <location>
        <begin position="316"/>
        <end position="327"/>
    </location>
</feature>